<evidence type="ECO:0000313" key="4">
    <source>
        <dbReference type="Proteomes" id="UP000429785"/>
    </source>
</evidence>
<dbReference type="InterPro" id="IPR013783">
    <property type="entry name" value="Ig-like_fold"/>
</dbReference>
<dbReference type="Pfam" id="PF13360">
    <property type="entry name" value="PQQ_2"/>
    <property type="match status" value="1"/>
</dbReference>
<protein>
    <submittedName>
        <fullName evidence="3">PQQ-binding-like beta-propeller repeat protein</fullName>
    </submittedName>
</protein>
<gene>
    <name evidence="3" type="ORF">F8C76_01790</name>
</gene>
<evidence type="ECO:0000313" key="3">
    <source>
        <dbReference type="EMBL" id="KAB7530264.1"/>
    </source>
</evidence>
<dbReference type="PROSITE" id="PS50093">
    <property type="entry name" value="PKD"/>
    <property type="match status" value="1"/>
</dbReference>
<accession>A0A6I1E974</accession>
<dbReference type="InterPro" id="IPR022409">
    <property type="entry name" value="PKD/Chitinase_dom"/>
</dbReference>
<dbReference type="PANTHER" id="PTHR34512:SF30">
    <property type="entry name" value="OUTER MEMBRANE PROTEIN ASSEMBLY FACTOR BAMB"/>
    <property type="match status" value="1"/>
</dbReference>
<dbReference type="InterPro" id="IPR002372">
    <property type="entry name" value="PQQ_rpt_dom"/>
</dbReference>
<dbReference type="EMBL" id="WELG01000001">
    <property type="protein sequence ID" value="KAB7530264.1"/>
    <property type="molecule type" value="Genomic_DNA"/>
</dbReference>
<dbReference type="Gene3D" id="2.130.10.10">
    <property type="entry name" value="YVTN repeat-like/Quinoprotein amine dehydrogenase"/>
    <property type="match status" value="1"/>
</dbReference>
<dbReference type="SUPFAM" id="SSF50998">
    <property type="entry name" value="Quinoprotein alcohol dehydrogenase-like"/>
    <property type="match status" value="1"/>
</dbReference>
<feature type="domain" description="PKD" evidence="2">
    <location>
        <begin position="47"/>
        <end position="134"/>
    </location>
</feature>
<keyword evidence="1" id="KW-0732">Signal</keyword>
<dbReference type="Gene3D" id="2.60.40.10">
    <property type="entry name" value="Immunoglobulins"/>
    <property type="match status" value="1"/>
</dbReference>
<dbReference type="AlphaFoldDB" id="A0A6I1E974"/>
<dbReference type="Proteomes" id="UP000429785">
    <property type="component" value="Unassembled WGS sequence"/>
</dbReference>
<evidence type="ECO:0000259" key="2">
    <source>
        <dbReference type="PROSITE" id="PS50093"/>
    </source>
</evidence>
<dbReference type="SMART" id="SM00089">
    <property type="entry name" value="PKD"/>
    <property type="match status" value="1"/>
</dbReference>
<evidence type="ECO:0000256" key="1">
    <source>
        <dbReference type="SAM" id="SignalP"/>
    </source>
</evidence>
<organism evidence="3 4">
    <name type="scientific">Flagellimonas olearia</name>
    <dbReference type="NCBI Taxonomy" id="552546"/>
    <lineage>
        <taxon>Bacteria</taxon>
        <taxon>Pseudomonadati</taxon>
        <taxon>Bacteroidota</taxon>
        <taxon>Flavobacteriia</taxon>
        <taxon>Flavobacteriales</taxon>
        <taxon>Flavobacteriaceae</taxon>
        <taxon>Flagellimonas</taxon>
    </lineage>
</organism>
<dbReference type="OrthoDB" id="1491323at2"/>
<proteinExistence type="predicted"/>
<sequence>MRLTFSGFVLTVLRRCFMKMRVLGLLCMASVVFVSCDKEGMDNTLKPYVDFSYSPEEIRVGDEVLFKASAEPGSSEIVSWNWDFGQGSSSQGKDVSFVYGEAGNYKVILTAVDILGVSVEESNDITVLEEEGSFSAEIAWSFNNGTDVTNVNDGSSAPAIGDDGTVYYLEGFAGALSTMVAVVDQNTSGQKKWEYGFGANARNAPSIGPDGSIYTSAWLGDAVFKFNKENGNVLWQQTTGSGISNSTTAISSNGDVYVGTRSQGVYGWSSDGTLLWHHESADGSKTPFYSSPVLGKDESTLYILMTATAGEVWAFDAMDGSPKWNEPVAVIGSLGSSLSIDGDGTVYVTTDNGVIAITDNGSDGAVKWFAELEGAGNSGIVIGPEGDLYTGASSGLVSLNPMDGSLAWTYPTSVKESVPAVDINGNIYIGSVDGKFHIVDPLGEALKIFELGDNTVNSPTIADDGSIYVEAVKNFQVILYKILVEDSGPADSPWPMKGQNRMNTGRAL</sequence>
<dbReference type="InterPro" id="IPR018391">
    <property type="entry name" value="PQQ_b-propeller_rpt"/>
</dbReference>
<dbReference type="PANTHER" id="PTHR34512">
    <property type="entry name" value="CELL SURFACE PROTEIN"/>
    <property type="match status" value="1"/>
</dbReference>
<dbReference type="InterPro" id="IPR035986">
    <property type="entry name" value="PKD_dom_sf"/>
</dbReference>
<dbReference type="InterPro" id="IPR011047">
    <property type="entry name" value="Quinoprotein_ADH-like_sf"/>
</dbReference>
<dbReference type="InterPro" id="IPR000601">
    <property type="entry name" value="PKD_dom"/>
</dbReference>
<reference evidence="3 4" key="1">
    <citation type="submission" date="2019-10" db="EMBL/GenBank/DDBJ databases">
        <title>Muricauda olearia CL-SS4 JCM15563 genome.</title>
        <authorList>
            <person name="Liu L."/>
        </authorList>
    </citation>
    <scope>NUCLEOTIDE SEQUENCE [LARGE SCALE GENOMIC DNA]</scope>
    <source>
        <strain evidence="3 4">CL-SS4</strain>
    </source>
</reference>
<feature type="signal peptide" evidence="1">
    <location>
        <begin position="1"/>
        <end position="34"/>
    </location>
</feature>
<dbReference type="Pfam" id="PF18911">
    <property type="entry name" value="PKD_4"/>
    <property type="match status" value="1"/>
</dbReference>
<name>A0A6I1E974_9FLAO</name>
<dbReference type="SMART" id="SM00564">
    <property type="entry name" value="PQQ"/>
    <property type="match status" value="7"/>
</dbReference>
<dbReference type="CDD" id="cd00146">
    <property type="entry name" value="PKD"/>
    <property type="match status" value="1"/>
</dbReference>
<feature type="chain" id="PRO_5026078984" evidence="1">
    <location>
        <begin position="35"/>
        <end position="508"/>
    </location>
</feature>
<dbReference type="InterPro" id="IPR015943">
    <property type="entry name" value="WD40/YVTN_repeat-like_dom_sf"/>
</dbReference>
<dbReference type="SUPFAM" id="SSF49299">
    <property type="entry name" value="PKD domain"/>
    <property type="match status" value="1"/>
</dbReference>
<comment type="caution">
    <text evidence="3">The sequence shown here is derived from an EMBL/GenBank/DDBJ whole genome shotgun (WGS) entry which is preliminary data.</text>
</comment>